<dbReference type="EMBL" id="CP050253">
    <property type="protein sequence ID" value="QIQ21170.1"/>
    <property type="molecule type" value="Genomic_DNA"/>
</dbReference>
<evidence type="ECO:0000313" key="18">
    <source>
        <dbReference type="Proteomes" id="UP000501168"/>
    </source>
</evidence>
<protein>
    <recommendedName>
        <fullName evidence="12">tRNA-dihydrouridine synthase B</fullName>
        <ecNumber evidence="12">1.3.1.-</ecNumber>
    </recommendedName>
</protein>
<dbReference type="PANTHER" id="PTHR45846:SF1">
    <property type="entry name" value="TRNA-DIHYDROURIDINE(47) SYNTHASE [NAD(P)(+)]-LIKE"/>
    <property type="match status" value="1"/>
</dbReference>
<organism evidence="17 18">
    <name type="scientific">Zophobihabitans entericus</name>
    <dbReference type="NCBI Taxonomy" id="1635327"/>
    <lineage>
        <taxon>Bacteria</taxon>
        <taxon>Pseudomonadati</taxon>
        <taxon>Pseudomonadota</taxon>
        <taxon>Gammaproteobacteria</taxon>
        <taxon>Orbales</taxon>
        <taxon>Orbaceae</taxon>
        <taxon>Zophobihabitans</taxon>
    </lineage>
</organism>
<dbReference type="GO" id="GO:0017150">
    <property type="term" value="F:tRNA dihydrouridine synthase activity"/>
    <property type="evidence" value="ECO:0007669"/>
    <property type="project" value="UniProtKB-UniRule"/>
</dbReference>
<dbReference type="NCBIfam" id="TIGR00737">
    <property type="entry name" value="nifR3_yhdG"/>
    <property type="match status" value="1"/>
</dbReference>
<feature type="binding site" evidence="12">
    <location>
        <begin position="205"/>
        <end position="207"/>
    </location>
    <ligand>
        <name>FMN</name>
        <dbReference type="ChEBI" id="CHEBI:58210"/>
    </ligand>
</feature>
<name>A0A6G9IC63_9GAMM</name>
<feature type="domain" description="DUS-like FMN-binding" evidence="16">
    <location>
        <begin position="19"/>
        <end position="322"/>
    </location>
</feature>
<keyword evidence="15" id="KW-0547">Nucleotide-binding</keyword>
<keyword evidence="9 12" id="KW-0560">Oxidoreductase</keyword>
<proteinExistence type="inferred from homology"/>
<accession>A0A6G9IC63</accession>
<comment type="function">
    <text evidence="2 12 13">Catalyzes the synthesis of 5,6-dihydrouridine (D), a modified base found in the D-loop of most tRNAs, via the reduction of the C5-C6 double bond in target uridines.</text>
</comment>
<comment type="similarity">
    <text evidence="13">Belongs to the dus family.</text>
</comment>
<evidence type="ECO:0000256" key="8">
    <source>
        <dbReference type="ARBA" id="ARBA00022884"/>
    </source>
</evidence>
<evidence type="ECO:0000259" key="16">
    <source>
        <dbReference type="Pfam" id="PF01207"/>
    </source>
</evidence>
<evidence type="ECO:0000256" key="5">
    <source>
        <dbReference type="ARBA" id="ARBA00022643"/>
    </source>
</evidence>
<dbReference type="Pfam" id="PF01207">
    <property type="entry name" value="Dus"/>
    <property type="match status" value="1"/>
</dbReference>
<dbReference type="RefSeq" id="WP_166915698.1">
    <property type="nucleotide sequence ID" value="NZ_CP050253.1"/>
</dbReference>
<dbReference type="PIRSF" id="PIRSF006621">
    <property type="entry name" value="Dus"/>
    <property type="match status" value="1"/>
</dbReference>
<dbReference type="PROSITE" id="PS01136">
    <property type="entry name" value="UPF0034"/>
    <property type="match status" value="1"/>
</dbReference>
<dbReference type="PANTHER" id="PTHR45846">
    <property type="entry name" value="TRNA-DIHYDROURIDINE(47) SYNTHASE [NAD(P)(+)]-LIKE"/>
    <property type="match status" value="1"/>
</dbReference>
<evidence type="ECO:0000256" key="9">
    <source>
        <dbReference type="ARBA" id="ARBA00023002"/>
    </source>
</evidence>
<comment type="catalytic activity">
    <reaction evidence="11 12">
        <text>a 5,6-dihydrouridine in tRNA + NAD(+) = a uridine in tRNA + NADH + H(+)</text>
        <dbReference type="Rhea" id="RHEA:54452"/>
        <dbReference type="Rhea" id="RHEA-COMP:13339"/>
        <dbReference type="Rhea" id="RHEA-COMP:13887"/>
        <dbReference type="ChEBI" id="CHEBI:15378"/>
        <dbReference type="ChEBI" id="CHEBI:57540"/>
        <dbReference type="ChEBI" id="CHEBI:57945"/>
        <dbReference type="ChEBI" id="CHEBI:65315"/>
        <dbReference type="ChEBI" id="CHEBI:74443"/>
    </reaction>
</comment>
<comment type="cofactor">
    <cofactor evidence="1 12 13 15">
        <name>FMN</name>
        <dbReference type="ChEBI" id="CHEBI:58210"/>
    </cofactor>
</comment>
<dbReference type="InterPro" id="IPR024036">
    <property type="entry name" value="tRNA-dHydroUridine_Synthase_C"/>
</dbReference>
<keyword evidence="6 12" id="KW-0819">tRNA processing</keyword>
<dbReference type="Proteomes" id="UP000501168">
    <property type="component" value="Chromosome"/>
</dbReference>
<dbReference type="Gene3D" id="1.10.1200.80">
    <property type="entry name" value="Putative flavin oxidoreducatase, domain 2"/>
    <property type="match status" value="1"/>
</dbReference>
<evidence type="ECO:0000313" key="17">
    <source>
        <dbReference type="EMBL" id="QIQ21170.1"/>
    </source>
</evidence>
<dbReference type="AlphaFoldDB" id="A0A6G9IC63"/>
<evidence type="ECO:0000256" key="13">
    <source>
        <dbReference type="PIRNR" id="PIRNR006621"/>
    </source>
</evidence>
<dbReference type="Gene3D" id="3.20.20.70">
    <property type="entry name" value="Aldolase class I"/>
    <property type="match status" value="1"/>
</dbReference>
<keyword evidence="18" id="KW-1185">Reference proteome</keyword>
<dbReference type="InterPro" id="IPR013785">
    <property type="entry name" value="Aldolase_TIM"/>
</dbReference>
<keyword evidence="7 12" id="KW-0521">NADP</keyword>
<dbReference type="InterPro" id="IPR032887">
    <property type="entry name" value="DusB"/>
</dbReference>
<dbReference type="EC" id="1.3.1.-" evidence="12"/>
<dbReference type="KEGG" id="orb:IPMB12_05440"/>
<dbReference type="FunCoup" id="A0A6G9IC63">
    <property type="interactions" value="501"/>
</dbReference>
<sequence>MLAGHLKIGNLTLQNRLIAAPMAGISDRPFRALCYQMGAGMTVSEMLLANEDVWHTNKSTLRMVSQDEPGIRAVQIVGSDPEEMAKAAKLNEEHGAQLIDINMGCPAKKVNKKLAGSALLQYPTLVQSILSAVVSAVNVPVTLKIRTGWDIINKNCLEIAQIAEDCGIKALTIHGRTRACLFNGEAEYDSIKKVKQAISIPVIANGDITSPQKAKMVLEYTGADALMIGRAAQGKPWIFNDIQHYLQSGVVMPDKTIDEVEQIVTEHTHVLHQFYGDYKGLRIARKHVSWYLQGYTGNEQFRRLFNAIDETSQQFIALKAFFNTLRNHTKS</sequence>
<evidence type="ECO:0000256" key="14">
    <source>
        <dbReference type="PIRSR" id="PIRSR006621-1"/>
    </source>
</evidence>
<reference evidence="17 18" key="1">
    <citation type="submission" date="2020-03" db="EMBL/GenBank/DDBJ databases">
        <title>Complete genome sequence of Orbus sp. IPMB12 (BCRC 80908).</title>
        <authorList>
            <person name="Lo W.-S."/>
            <person name="Chang T.-H."/>
            <person name="Kuo C.-H."/>
        </authorList>
    </citation>
    <scope>NUCLEOTIDE SEQUENCE [LARGE SCALE GENOMIC DNA]</scope>
    <source>
        <strain evidence="17 18">IPMB12</strain>
    </source>
</reference>
<evidence type="ECO:0000256" key="1">
    <source>
        <dbReference type="ARBA" id="ARBA00001917"/>
    </source>
</evidence>
<keyword evidence="4 12" id="KW-0285">Flavoprotein</keyword>
<dbReference type="GO" id="GO:0010181">
    <property type="term" value="F:FMN binding"/>
    <property type="evidence" value="ECO:0007669"/>
    <property type="project" value="UniProtKB-UniRule"/>
</dbReference>
<dbReference type="InterPro" id="IPR035587">
    <property type="entry name" value="DUS-like_FMN-bd"/>
</dbReference>
<feature type="binding site" evidence="15">
    <location>
        <position position="174"/>
    </location>
    <ligand>
        <name>FMN</name>
        <dbReference type="ChEBI" id="CHEBI:58210"/>
    </ligand>
</feature>
<dbReference type="InterPro" id="IPR004652">
    <property type="entry name" value="DusB-like"/>
</dbReference>
<dbReference type="FunFam" id="3.20.20.70:FF:000051">
    <property type="entry name" value="tRNA-dihydrouridine synthase B"/>
    <property type="match status" value="1"/>
</dbReference>
<dbReference type="GO" id="GO:0000049">
    <property type="term" value="F:tRNA binding"/>
    <property type="evidence" value="ECO:0007669"/>
    <property type="project" value="UniProtKB-UniRule"/>
</dbReference>
<evidence type="ECO:0000256" key="15">
    <source>
        <dbReference type="PIRSR" id="PIRSR006621-2"/>
    </source>
</evidence>
<evidence type="ECO:0000256" key="12">
    <source>
        <dbReference type="HAMAP-Rule" id="MF_02042"/>
    </source>
</evidence>
<feature type="binding site" evidence="12 15">
    <location>
        <position position="75"/>
    </location>
    <ligand>
        <name>FMN</name>
        <dbReference type="ChEBI" id="CHEBI:58210"/>
    </ligand>
</feature>
<evidence type="ECO:0000256" key="2">
    <source>
        <dbReference type="ARBA" id="ARBA00002790"/>
    </source>
</evidence>
<feature type="binding site" evidence="12 15">
    <location>
        <begin position="229"/>
        <end position="230"/>
    </location>
    <ligand>
        <name>FMN</name>
        <dbReference type="ChEBI" id="CHEBI:58210"/>
    </ligand>
</feature>
<feature type="binding site" evidence="12 15">
    <location>
        <position position="144"/>
    </location>
    <ligand>
        <name>FMN</name>
        <dbReference type="ChEBI" id="CHEBI:58210"/>
    </ligand>
</feature>
<gene>
    <name evidence="12 17" type="primary">dusB</name>
    <name evidence="17" type="ORF">IPMB12_05440</name>
</gene>
<evidence type="ECO:0000256" key="3">
    <source>
        <dbReference type="ARBA" id="ARBA00022555"/>
    </source>
</evidence>
<evidence type="ECO:0000256" key="4">
    <source>
        <dbReference type="ARBA" id="ARBA00022630"/>
    </source>
</evidence>
<evidence type="ECO:0000256" key="10">
    <source>
        <dbReference type="ARBA" id="ARBA00048205"/>
    </source>
</evidence>
<keyword evidence="5 12" id="KW-0288">FMN</keyword>
<dbReference type="InParanoid" id="A0A6G9IC63"/>
<dbReference type="GO" id="GO:0050660">
    <property type="term" value="F:flavin adenine dinucleotide binding"/>
    <property type="evidence" value="ECO:0007669"/>
    <property type="project" value="InterPro"/>
</dbReference>
<feature type="binding site" evidence="12 15">
    <location>
        <begin position="21"/>
        <end position="23"/>
    </location>
    <ligand>
        <name>FMN</name>
        <dbReference type="ChEBI" id="CHEBI:58210"/>
    </ligand>
</feature>
<dbReference type="HAMAP" id="MF_02042">
    <property type="entry name" value="DusB_subfam"/>
    <property type="match status" value="1"/>
</dbReference>
<dbReference type="SUPFAM" id="SSF51395">
    <property type="entry name" value="FMN-linked oxidoreductases"/>
    <property type="match status" value="1"/>
</dbReference>
<evidence type="ECO:0000256" key="6">
    <source>
        <dbReference type="ARBA" id="ARBA00022694"/>
    </source>
</evidence>
<feature type="active site" description="Proton donor" evidence="12 14">
    <location>
        <position position="105"/>
    </location>
</feature>
<keyword evidence="8 12" id="KW-0694">RNA-binding</keyword>
<dbReference type="InterPro" id="IPR018517">
    <property type="entry name" value="tRNA_hU_synthase_CS"/>
</dbReference>
<dbReference type="CDD" id="cd02801">
    <property type="entry name" value="DUS_like_FMN"/>
    <property type="match status" value="1"/>
</dbReference>
<dbReference type="InterPro" id="IPR001269">
    <property type="entry name" value="DUS_fam"/>
</dbReference>
<comment type="catalytic activity">
    <reaction evidence="10 12">
        <text>a 5,6-dihydrouridine in tRNA + NADP(+) = a uridine in tRNA + NADPH + H(+)</text>
        <dbReference type="Rhea" id="RHEA:23624"/>
        <dbReference type="Rhea" id="RHEA-COMP:13339"/>
        <dbReference type="Rhea" id="RHEA-COMP:13887"/>
        <dbReference type="ChEBI" id="CHEBI:15378"/>
        <dbReference type="ChEBI" id="CHEBI:57783"/>
        <dbReference type="ChEBI" id="CHEBI:58349"/>
        <dbReference type="ChEBI" id="CHEBI:65315"/>
        <dbReference type="ChEBI" id="CHEBI:74443"/>
    </reaction>
</comment>
<evidence type="ECO:0000256" key="11">
    <source>
        <dbReference type="ARBA" id="ARBA00048802"/>
    </source>
</evidence>
<evidence type="ECO:0000256" key="7">
    <source>
        <dbReference type="ARBA" id="ARBA00022857"/>
    </source>
</evidence>
<comment type="similarity">
    <text evidence="12">Belongs to the Dus family. DusB subfamily.</text>
</comment>
<keyword evidence="3 12" id="KW-0820">tRNA-binding</keyword>